<evidence type="ECO:0000256" key="1">
    <source>
        <dbReference type="ARBA" id="ARBA00004245"/>
    </source>
</evidence>
<keyword evidence="5" id="KW-0677">Repeat</keyword>
<dbReference type="FunFam" id="1.20.58.60:FF:000007">
    <property type="entry name" value="Spectrin alpha chain non-erythrocytic 1"/>
    <property type="match status" value="1"/>
</dbReference>
<feature type="compositionally biased region" description="Low complexity" evidence="9">
    <location>
        <begin position="3443"/>
        <end position="3452"/>
    </location>
</feature>
<evidence type="ECO:0000313" key="11">
    <source>
        <dbReference type="Proteomes" id="UP000515129"/>
    </source>
</evidence>
<comment type="subcellular location">
    <subcellularLocation>
        <location evidence="1">Cytoplasm</location>
        <location evidence="1">Cytoskeleton</location>
    </subcellularLocation>
</comment>
<feature type="compositionally biased region" description="Low complexity" evidence="9">
    <location>
        <begin position="3388"/>
        <end position="3402"/>
    </location>
</feature>
<dbReference type="FunFam" id="1.20.58.60:FF:000172">
    <property type="entry name" value="Spectrin beta chain"/>
    <property type="match status" value="1"/>
</dbReference>
<evidence type="ECO:0000256" key="2">
    <source>
        <dbReference type="ARBA" id="ARBA00006826"/>
    </source>
</evidence>
<feature type="coiled-coil region" evidence="8">
    <location>
        <begin position="1936"/>
        <end position="1983"/>
    </location>
</feature>
<keyword evidence="8" id="KW-0175">Coiled coil</keyword>
<feature type="region of interest" description="Disordered" evidence="9">
    <location>
        <begin position="858"/>
        <end position="877"/>
    </location>
</feature>
<dbReference type="SMART" id="SM00150">
    <property type="entry name" value="SPEC"/>
    <property type="match status" value="29"/>
</dbReference>
<feature type="region of interest" description="Disordered" evidence="9">
    <location>
        <begin position="3685"/>
        <end position="3812"/>
    </location>
</feature>
<name>A0A6P6R9L2_CARAU</name>
<evidence type="ECO:0000256" key="9">
    <source>
        <dbReference type="SAM" id="MobiDB-lite"/>
    </source>
</evidence>
<evidence type="ECO:0000256" key="8">
    <source>
        <dbReference type="SAM" id="Coils"/>
    </source>
</evidence>
<evidence type="ECO:0000256" key="7">
    <source>
        <dbReference type="ARBA" id="ARBA00023212"/>
    </source>
</evidence>
<feature type="compositionally biased region" description="Polar residues" evidence="9">
    <location>
        <begin position="553"/>
        <end position="562"/>
    </location>
</feature>
<dbReference type="FunFam" id="1.20.58.60:FF:000135">
    <property type="entry name" value="Spectrin beta chain, non-erythrocytic"/>
    <property type="match status" value="1"/>
</dbReference>
<dbReference type="GO" id="GO:0051693">
    <property type="term" value="P:actin filament capping"/>
    <property type="evidence" value="ECO:0007669"/>
    <property type="project" value="UniProtKB-KW"/>
</dbReference>
<evidence type="ECO:0000259" key="10">
    <source>
        <dbReference type="PROSITE" id="PS50003"/>
    </source>
</evidence>
<dbReference type="Pfam" id="PF00169">
    <property type="entry name" value="PH"/>
    <property type="match status" value="1"/>
</dbReference>
<accession>A0A6P6R9L2</accession>
<dbReference type="GO" id="GO:0016020">
    <property type="term" value="C:membrane"/>
    <property type="evidence" value="ECO:0007669"/>
    <property type="project" value="UniProtKB-ARBA"/>
</dbReference>
<dbReference type="FunFam" id="1.20.58.60:FF:000553">
    <property type="entry name" value="Spectrin, beta, non-erythrocytic 5"/>
    <property type="match status" value="1"/>
</dbReference>
<dbReference type="GO" id="GO:0005737">
    <property type="term" value="C:cytoplasm"/>
    <property type="evidence" value="ECO:0007669"/>
    <property type="project" value="UniProtKB-ARBA"/>
</dbReference>
<feature type="coiled-coil region" evidence="8">
    <location>
        <begin position="1046"/>
        <end position="1211"/>
    </location>
</feature>
<feature type="compositionally biased region" description="Polar residues" evidence="9">
    <location>
        <begin position="3536"/>
        <end position="3572"/>
    </location>
</feature>
<feature type="coiled-coil region" evidence="8">
    <location>
        <begin position="2815"/>
        <end position="2842"/>
    </location>
</feature>
<dbReference type="PRINTS" id="PR00683">
    <property type="entry name" value="SPECTRINPH"/>
</dbReference>
<dbReference type="SMART" id="SM00233">
    <property type="entry name" value="PH"/>
    <property type="match status" value="1"/>
</dbReference>
<feature type="compositionally biased region" description="Polar residues" evidence="9">
    <location>
        <begin position="3761"/>
        <end position="3778"/>
    </location>
</feature>
<dbReference type="Pfam" id="PF00435">
    <property type="entry name" value="Spectrin"/>
    <property type="match status" value="28"/>
</dbReference>
<dbReference type="GO" id="GO:0005543">
    <property type="term" value="F:phospholipid binding"/>
    <property type="evidence" value="ECO:0007669"/>
    <property type="project" value="InterPro"/>
</dbReference>
<dbReference type="Gene3D" id="1.20.58.60">
    <property type="match status" value="23"/>
</dbReference>
<feature type="compositionally biased region" description="Polar residues" evidence="9">
    <location>
        <begin position="3685"/>
        <end position="3698"/>
    </location>
</feature>
<keyword evidence="4" id="KW-0963">Cytoplasm</keyword>
<feature type="region of interest" description="Disordered" evidence="9">
    <location>
        <begin position="638"/>
        <end position="701"/>
    </location>
</feature>
<dbReference type="InterPro" id="IPR011993">
    <property type="entry name" value="PH-like_dom_sf"/>
</dbReference>
<feature type="compositionally biased region" description="Basic and acidic residues" evidence="9">
    <location>
        <begin position="3464"/>
        <end position="3479"/>
    </location>
</feature>
<keyword evidence="11" id="KW-1185">Reference proteome</keyword>
<feature type="region of interest" description="Disordered" evidence="9">
    <location>
        <begin position="3333"/>
        <end position="3572"/>
    </location>
</feature>
<dbReference type="SUPFAM" id="SSF50729">
    <property type="entry name" value="PH domain-like"/>
    <property type="match status" value="1"/>
</dbReference>
<feature type="coiled-coil region" evidence="8">
    <location>
        <begin position="1507"/>
        <end position="1534"/>
    </location>
</feature>
<dbReference type="FunFam" id="1.20.58.60:FF:000017">
    <property type="entry name" value="Spectrin alpha chain, non-erythrocytic 1"/>
    <property type="match status" value="1"/>
</dbReference>
<feature type="compositionally biased region" description="Basic and acidic residues" evidence="9">
    <location>
        <begin position="867"/>
        <end position="877"/>
    </location>
</feature>
<dbReference type="RefSeq" id="XP_026142107.1">
    <property type="nucleotide sequence ID" value="XM_026286322.1"/>
</dbReference>
<dbReference type="CDD" id="cd00176">
    <property type="entry name" value="SPEC"/>
    <property type="match status" value="17"/>
</dbReference>
<feature type="compositionally biased region" description="Low complexity" evidence="9">
    <location>
        <begin position="3713"/>
        <end position="3724"/>
    </location>
</feature>
<evidence type="ECO:0000256" key="6">
    <source>
        <dbReference type="ARBA" id="ARBA00023203"/>
    </source>
</evidence>
<dbReference type="FunFam" id="1.20.58.60:FF:000431">
    <property type="entry name" value="Spectrin, beta, non-erythrocytic 5"/>
    <property type="match status" value="1"/>
</dbReference>
<feature type="coiled-coil region" evidence="8">
    <location>
        <begin position="3252"/>
        <end position="3328"/>
    </location>
</feature>
<feature type="coiled-coil region" evidence="8">
    <location>
        <begin position="2207"/>
        <end position="2320"/>
    </location>
</feature>
<feature type="coiled-coil region" evidence="8">
    <location>
        <begin position="972"/>
        <end position="999"/>
    </location>
</feature>
<dbReference type="PROSITE" id="PS50003">
    <property type="entry name" value="PH_DOMAIN"/>
    <property type="match status" value="1"/>
</dbReference>
<keyword evidence="7" id="KW-0206">Cytoskeleton</keyword>
<feature type="coiled-coil region" evidence="8">
    <location>
        <begin position="1257"/>
        <end position="1317"/>
    </location>
</feature>
<dbReference type="GO" id="GO:0005856">
    <property type="term" value="C:cytoskeleton"/>
    <property type="evidence" value="ECO:0007669"/>
    <property type="project" value="UniProtKB-SubCell"/>
</dbReference>
<dbReference type="InterPro" id="IPR001605">
    <property type="entry name" value="PH_dom-spectrin-type"/>
</dbReference>
<dbReference type="CTD" id="51332"/>
<feature type="compositionally biased region" description="Basic and acidic residues" evidence="9">
    <location>
        <begin position="3725"/>
        <end position="3742"/>
    </location>
</feature>
<dbReference type="FunFam" id="1.20.58.60:FF:000011">
    <property type="entry name" value="Spectrin beta chain"/>
    <property type="match status" value="1"/>
</dbReference>
<dbReference type="FunFam" id="1.20.58.60:FF:000191">
    <property type="entry name" value="Spectrin, beta, non-erythrocytic 5"/>
    <property type="match status" value="1"/>
</dbReference>
<gene>
    <name evidence="12" type="primary">sptbn5</name>
</gene>
<feature type="region of interest" description="Disordered" evidence="9">
    <location>
        <begin position="545"/>
        <end position="590"/>
    </location>
</feature>
<dbReference type="SUPFAM" id="SSF46966">
    <property type="entry name" value="Spectrin repeat"/>
    <property type="match status" value="23"/>
</dbReference>
<feature type="compositionally biased region" description="Basic residues" evidence="9">
    <location>
        <begin position="666"/>
        <end position="677"/>
    </location>
</feature>
<proteinExistence type="inferred from homology"/>
<organism evidence="11 12">
    <name type="scientific">Carassius auratus</name>
    <name type="common">Goldfish</name>
    <dbReference type="NCBI Taxonomy" id="7957"/>
    <lineage>
        <taxon>Eukaryota</taxon>
        <taxon>Metazoa</taxon>
        <taxon>Chordata</taxon>
        <taxon>Craniata</taxon>
        <taxon>Vertebrata</taxon>
        <taxon>Euteleostomi</taxon>
        <taxon>Actinopterygii</taxon>
        <taxon>Neopterygii</taxon>
        <taxon>Teleostei</taxon>
        <taxon>Ostariophysi</taxon>
        <taxon>Cypriniformes</taxon>
        <taxon>Cyprinidae</taxon>
        <taxon>Cyprininae</taxon>
        <taxon>Carassius</taxon>
    </lineage>
</organism>
<dbReference type="GO" id="GO:0003779">
    <property type="term" value="F:actin binding"/>
    <property type="evidence" value="ECO:0007669"/>
    <property type="project" value="UniProtKB-KW"/>
</dbReference>
<keyword evidence="6" id="KW-0009">Actin-binding</keyword>
<evidence type="ECO:0000256" key="3">
    <source>
        <dbReference type="ARBA" id="ARBA00022467"/>
    </source>
</evidence>
<dbReference type="FunFam" id="1.20.58.60:FF:000375">
    <property type="entry name" value="Spectrin, beta, non-erythrocytic 5"/>
    <property type="match status" value="1"/>
</dbReference>
<feature type="coiled-coil region" evidence="8">
    <location>
        <begin position="1855"/>
        <end position="1882"/>
    </location>
</feature>
<protein>
    <submittedName>
        <fullName evidence="12">Spectrin beta chain, non-erythrocytic 5 isoform X3</fullName>
    </submittedName>
</protein>
<evidence type="ECO:0000256" key="5">
    <source>
        <dbReference type="ARBA" id="ARBA00022737"/>
    </source>
</evidence>
<evidence type="ECO:0000256" key="4">
    <source>
        <dbReference type="ARBA" id="ARBA00022490"/>
    </source>
</evidence>
<reference evidence="12" key="1">
    <citation type="submission" date="2025-08" db="UniProtKB">
        <authorList>
            <consortium name="RefSeq"/>
        </authorList>
    </citation>
    <scope>IDENTIFICATION</scope>
    <source>
        <strain evidence="12">Wakin</strain>
        <tissue evidence="12">Muscle</tissue>
    </source>
</reference>
<dbReference type="PANTHER" id="PTHR11915">
    <property type="entry name" value="SPECTRIN/FILAMIN RELATED CYTOSKELETAL PROTEIN"/>
    <property type="match status" value="1"/>
</dbReference>
<dbReference type="GeneID" id="113117557"/>
<dbReference type="Proteomes" id="UP000515129">
    <property type="component" value="Chromosome 17"/>
</dbReference>
<sequence length="3812" mass="440523">MTMAFSGYFSSQWLRWQNMRQTIIDPERSLPEVGKIVDLLKELDDMKCMYESMVSDLLRWIKTKVMELNDHSFPNSLREMQHLVSAFKTYRTIEKPPKYQERGGIEAHLFNLRTKLRANNQWDYIPPEGKTLGDIERNWTFLERAEHLRERALQSALMRLEQLEQLAQKFDRKATLRESYLEDTLHLIQQQHLEGLQRLEEAETASRKLEALGADVLAREPRFRALSKMAAVIEKENYHSKAQVIRRNMDIMNRWKALQQLLQQQREHAGDAVNTFAVLRDIDLISLDLRELKAQADSSDLGKQLPDVVALLQKQDLLDTQIISLGETLNAMSGSALKDQHKGATKVERGVIGLNRQYNSLLVVSKNRRKALEGQLKLFEFFYDCEEVEAWIYEKWVLLQAASLGRDLSQIQQAIQNHKALEAEIQSQESLCSGVLSRGQELCKGRHPNERDIQKWIRTLQKQWQQLKDQVTIRKNRLHAANVIKQYFADVTEASSWLDDRKPLLTDEDYGKDEASTTALLQRHQRLQKEMEAYAPEVKRLGEQAKSAAQLAPLTTETQQSRMVHYSDSSDAEDETDKKAHKGGKVLSKALPQEQAMIRFRYRGPKCTWERGEILTIVSREKDDKFVLRDSRGTEQLVSSTFIREMPSSKAPPEPTNGEPDSPKKNVSRPRRTRSMRRGTAEISTSTLPDPHFQKDTIESTQSSLEQDFNSLYNLAQSKNKALDDTARLHRFCNACEEFESWMRDKENVLNTFNSNSNNLEVVQAKYENFLTELASGRKQLDDITKLGEELVKKQLSQKKEVQLRLGIVTRRWEHIQKLKDEMAHELLSSADVKSFLQTCQEVQAQLQDKLVQLDTPDVGSSPSALKAEEHRQAQAERDIEALERKIEYLKSVAKMKQDCSPAESAAIMEEVRGLEDLLRKLKAQATQRQKMLEEARRLQFFQKETRDLLLWAEAKKEHLLEEDTGSDVASAQALLKENLDLKQEIKLQRAKLKEMEKLGQSLEVASGEKGAKDVQQTLTKLDNEWSQLDKLWSSRNRRLEQGLEFQKLNTEADRIEATISGHEARLKVRDLGDSVDSVHSLLGRQEELEALLEALERSIYLFQDKSQELVSKRNFAAKEMQQRSKVIQDRYKNLKESCKLRRLDLLASKKYQEFLRDAEEMLLWMEEKFEIAEDESYRDPTNILRKLKKHEAAEKEMQANQVRVDRLTETGEEMLAEDHFNSQGIQRKTREVRKRWTELQRKMAERGDKLRQAGQQEQLMELLQDAKLKIEAIERMLQNAIRGHDLRSSRQLLKEHKQLEEEAQELAEKINSIVTRAKHLATNHFDSQRILRETETYLKLFKSLQKPLDHRRSQLEADVALYSFYHDVDLELNWISEHHPVADTTNYERSLAGAVSLLQKHKDLQAEVNGHSQYLQRVLDRGQAMARSNQWNGQEVQQRCEKLTAEWEDLEELCQKRSGELNKAVTREQILLDCTELEALLSETSALVSTDYGKTELATQSLIKQHETVEGQIEVLAAQVDELKSNVKQAVRVWGLEELNKPYNHIKSKLNEVQHSATVREQRLRETLHLHEFKRESAELEEWIAQQTQIASSYDFGSDYENALQLCGRFEVFLKQLEVGLERMHTCEELADKLIKSNHPESRFIRETQNLLRESWEELQDLSKDRKEMLRKSEECHKFYKDLTDALRQIKERHKSIPDDIAKDLRGVLSQLRKHEALVHELAGTEQQLQELLDGTDAILDMCSPELRVGLQELQQEVVESWESLRMHMEQREEELRSAKDRYMFLNTAQDYSLWCSQVLSGMKAEESIRDVATCDLQLFQHQQLWAEIVAREETYAQAESMGQDLLEHDTSNPREIKEKLKALQEEKEKLSDNWQSKQKRLESTHLEQVFYRDTEYMEKITSSQEIQLKNSGLGTTVDDVETLIKRHEAFEKLLHSQEDKMVALQESAERLRTEGLNREKSSNIKNKLKALQERREHIKDLSDKRREDLEISKLLCIFNRDVSEQEEWITDRMNKTQDSKIDMSDLQTKMKILQKHQAFEAEILAHGNIIESVQQAGNEIVTLRHPKSREIKQTVSALIAHWEDLKQAVAARGKLLEDNRDFLEFLQKVEQVEVWIRQKEVMINVGDVGEDYEHGQQLLKRLSEFRGSGSGDVTVDDAHIKTINTLAARLERQNCDELATVRKRRQQLNERWSNFHGNLSSYKRKLEAALEIHALIRELEEVRDRAGEKMLLLQGQGCGVDVESVENLIRRHEEMEREARVIQERGTALEKETKDRLRRHCDLADKLRKKQEEVNIALVKLEKEIKRRKERLQESHQLQLFKANQRLLLDWTLKQSAEMVKKGLPKNKTEAESFILEHQNWKAEIDARSERIDSVKSFGQNLVKSGHSDSAEIKDALRKMEDTKTKLSQAWEDRKKTLDQALKLQIFLGYADQTESWMSNREAFLINEDLGGSVSEVEALQRKHALFENSLEAQMEQVAEVDRYAQQLIQAQHYDSDNIKKKIQAILLRKDKILEMSKARRKALEESLQLQKFLEGSYEVSSWLNEKNSVAVDESWRDPINLQAKLLKHQSFEAEILANRNRVQTLINEGDNMLASSHPAKGKIKPRIKDVDDSWDQLLSNCKEKKLRLLQAYQALQFQRSLDDIEEWLGTVEIEVVNKDYGNDLASVSRLLKALQGLEEMVDAHMEKVQGLVDTAKAFSSQGNFLAENIQQRVWEVVNRYNGLAEPLQARRETLESWQLLFQFYRDLEDELLWIQDKLQATATKDWGTSLQSIQAIVKKHLIMMQEIESRMPLIMAVQEAGQNLVRGRHFASREISEKLAELKKNLDILKKESANKDRLLQQALRIQNFLSEVSQLEQWMEEQRPVLESKDYGKSEEATEVFLRKLDTVDLELESQRGKVEALLKTGTDLEKTQHPNSHLVSKSLEDMHGGFETLLQLSAQRRTELENQYSLYVFEREAKDLQNWLLSRKTTAESDDFGQDLEGVEALQKKFEDFAEEVGTLGQNKLSTVQNLKETVQSSEAQQKERDLLKLWEDLNKAIKARAGNLRSAREVHQFDHDLDELRSWMNEKEVALDSEEQEYDLLSVQALIRQHEGLERDLAVIEEDVSRRKEEGKALVRKCPRVRDSLSERLKEVEEIWRSLLEKANQRRQRLQQAEAVQRYLTEWRELMGWLKETLSLVTGEGVGSEVKDLEQLSKRHEEYRTQIDRQLDKSEMVKNEGRRLMEEGNFMSHELEDRLAELQDLEVRVLEAWAERRDQYQEDLELQQLQRELEQAEHWLNNYESALKAEEYGDSVSDVLELMKKQEDLEAMIQAQSERFNALQARRIQREEKMKEIQSGGSSDKPIRVTSLKRKPSEKPALPPRPSLTSPVLRNSDGITDNSSTPSRVPPARSAIPPRRSSGKNESSVVSRVASGLRRNSSSDSDTVTAPEKPPTSVLDSPESSSEMSSADYKPHYLHNAPKIDHTTSEAEVDTLRQTEPSINVLTKPKIIPRRLKPSTPDKEMLSPPTSKPPEPPTKDEDMVDSQTSEDKSLLSSTPAEKPQSSPPSSLSEAEVQSSTSPESPIGTTVVTKIRAGRAKLEGTLEIKLKQGGNKGLDHWETVYALLEEETLYLFKDQDAASENSTRWPPITLAEAVCKDNPYYRRKENTFKIMLSDGSHYLFAASSQEEKQKWLKELQSCTNSTVSSESPGMNTEASRESTEQCESVPVDTSDTQDSTTKSNQEKEDSTESCETEREPPPKPPHTYYNKHRYPDGGESQDSVSVTQSIRSLQGNQPSPFAPPPPPQIQAENGAKDKSKNRSPFMKFFKK</sequence>
<evidence type="ECO:0000313" key="12">
    <source>
        <dbReference type="RefSeq" id="XP_026142107.1"/>
    </source>
</evidence>
<feature type="compositionally biased region" description="Polar residues" evidence="9">
    <location>
        <begin position="3369"/>
        <end position="3387"/>
    </location>
</feature>
<dbReference type="InterPro" id="IPR018159">
    <property type="entry name" value="Spectrin/alpha-actinin"/>
</dbReference>
<dbReference type="InterPro" id="IPR002017">
    <property type="entry name" value="Spectrin_repeat"/>
</dbReference>
<dbReference type="Gene3D" id="2.30.29.30">
    <property type="entry name" value="Pleckstrin-homology domain (PH domain)/Phosphotyrosine-binding domain (PTB)"/>
    <property type="match status" value="1"/>
</dbReference>
<comment type="similarity">
    <text evidence="2">Belongs to the spectrin family.</text>
</comment>
<feature type="compositionally biased region" description="Polar residues" evidence="9">
    <location>
        <begin position="3420"/>
        <end position="3430"/>
    </location>
</feature>
<keyword evidence="3" id="KW-0117">Actin capping</keyword>
<feature type="coiled-coil region" evidence="8">
    <location>
        <begin position="3070"/>
        <end position="3159"/>
    </location>
</feature>
<dbReference type="InterPro" id="IPR001849">
    <property type="entry name" value="PH_domain"/>
</dbReference>
<feature type="domain" description="PH" evidence="10">
    <location>
        <begin position="3580"/>
        <end position="3685"/>
    </location>
</feature>